<proteinExistence type="inferred from homology"/>
<name>A0A7Y9QVR5_9BURK</name>
<keyword evidence="4 7" id="KW-1133">Transmembrane helix</keyword>
<comment type="caution">
    <text evidence="8">The sequence shown here is derived from an EMBL/GenBank/DDBJ whole genome shotgun (WGS) entry which is preliminary data.</text>
</comment>
<evidence type="ECO:0000313" key="9">
    <source>
        <dbReference type="Proteomes" id="UP000518288"/>
    </source>
</evidence>
<feature type="transmembrane region" description="Helical" evidence="7">
    <location>
        <begin position="260"/>
        <end position="278"/>
    </location>
</feature>
<feature type="transmembrane region" description="Helical" evidence="7">
    <location>
        <begin position="205"/>
        <end position="227"/>
    </location>
</feature>
<feature type="transmembrane region" description="Helical" evidence="7">
    <location>
        <begin position="26"/>
        <end position="46"/>
    </location>
</feature>
<dbReference type="InterPro" id="IPR037294">
    <property type="entry name" value="ABC_BtuC-like"/>
</dbReference>
<dbReference type="Gene3D" id="1.10.3470.10">
    <property type="entry name" value="ABC transporter involved in vitamin B12 uptake, BtuC"/>
    <property type="match status" value="1"/>
</dbReference>
<keyword evidence="9" id="KW-1185">Reference proteome</keyword>
<dbReference type="Pfam" id="PF00950">
    <property type="entry name" value="ABC-3"/>
    <property type="match status" value="1"/>
</dbReference>
<feature type="transmembrane region" description="Helical" evidence="7">
    <location>
        <begin position="178"/>
        <end position="199"/>
    </location>
</feature>
<dbReference type="PANTHER" id="PTHR30477:SF13">
    <property type="entry name" value="IRON TRANSPORT SYSTEM MEMBRANE PROTEIN HI_0360-RELATED"/>
    <property type="match status" value="1"/>
</dbReference>
<evidence type="ECO:0000256" key="5">
    <source>
        <dbReference type="ARBA" id="ARBA00023136"/>
    </source>
</evidence>
<evidence type="ECO:0000256" key="7">
    <source>
        <dbReference type="SAM" id="Phobius"/>
    </source>
</evidence>
<gene>
    <name evidence="8" type="ORF">BDD16_001336</name>
</gene>
<evidence type="ECO:0000256" key="4">
    <source>
        <dbReference type="ARBA" id="ARBA00022989"/>
    </source>
</evidence>
<feature type="transmembrane region" description="Helical" evidence="7">
    <location>
        <begin position="53"/>
        <end position="71"/>
    </location>
</feature>
<evidence type="ECO:0000313" key="8">
    <source>
        <dbReference type="EMBL" id="NYG32350.1"/>
    </source>
</evidence>
<feature type="transmembrane region" description="Helical" evidence="7">
    <location>
        <begin position="146"/>
        <end position="166"/>
    </location>
</feature>
<dbReference type="Proteomes" id="UP000518288">
    <property type="component" value="Unassembled WGS sequence"/>
</dbReference>
<keyword evidence="5 7" id="KW-0472">Membrane</keyword>
<feature type="transmembrane region" description="Helical" evidence="7">
    <location>
        <begin position="234"/>
        <end position="254"/>
    </location>
</feature>
<evidence type="ECO:0000256" key="3">
    <source>
        <dbReference type="ARBA" id="ARBA00022692"/>
    </source>
</evidence>
<dbReference type="PANTHER" id="PTHR30477">
    <property type="entry name" value="ABC-TRANSPORTER METAL-BINDING PROTEIN"/>
    <property type="match status" value="1"/>
</dbReference>
<dbReference type="GO" id="GO:0010043">
    <property type="term" value="P:response to zinc ion"/>
    <property type="evidence" value="ECO:0007669"/>
    <property type="project" value="TreeGrafter"/>
</dbReference>
<comment type="similarity">
    <text evidence="2 6">Belongs to the ABC-3 integral membrane protein family.</text>
</comment>
<feature type="transmembrane region" description="Helical" evidence="7">
    <location>
        <begin position="77"/>
        <end position="96"/>
    </location>
</feature>
<evidence type="ECO:0000256" key="1">
    <source>
        <dbReference type="ARBA" id="ARBA00004141"/>
    </source>
</evidence>
<dbReference type="AlphaFoldDB" id="A0A7Y9QVR5"/>
<sequence length="298" mass="30663">MTLPGPGDWSALLFQPFLEFGFMRRALVAVVALSMGAAPLGCLLVLRRMSLMGDAMAHALLPGAAIGYLVAGLSLTAMSIGGFVAALLVALGAGAVTRRTGQREDASFAAFYLIALALGVLLISTHGSSIDLIHVLFGSVLAVDDAALVLVAAIASVTLLVLALLYRPLVVESFDATFLRSVGGPGALSHNVLLVLTVANLVGGFQAMGTLMAVGLMMVPAIAARFWVRDLGHLALLATVFAMVSGWIGLLLSFHADLPSGPAIVLVAGALYLVSLLFGHHDGLLRSRVPNASSPSAS</sequence>
<evidence type="ECO:0000256" key="6">
    <source>
        <dbReference type="RuleBase" id="RU003943"/>
    </source>
</evidence>
<reference evidence="8 9" key="1">
    <citation type="submission" date="2020-07" db="EMBL/GenBank/DDBJ databases">
        <title>Genomic Encyclopedia of Archaeal and Bacterial Type Strains, Phase II (KMG-II): from individual species to whole genera.</title>
        <authorList>
            <person name="Goeker M."/>
        </authorList>
    </citation>
    <scope>NUCLEOTIDE SEQUENCE [LARGE SCALE GENOMIC DNA]</scope>
    <source>
        <strain evidence="8 9">DSM 21226</strain>
    </source>
</reference>
<evidence type="ECO:0000256" key="2">
    <source>
        <dbReference type="ARBA" id="ARBA00008034"/>
    </source>
</evidence>
<dbReference type="RefSeq" id="WP_179633250.1">
    <property type="nucleotide sequence ID" value="NZ_CAXYYM010000001.1"/>
</dbReference>
<dbReference type="GO" id="GO:0043190">
    <property type="term" value="C:ATP-binding cassette (ABC) transporter complex"/>
    <property type="evidence" value="ECO:0007669"/>
    <property type="project" value="InterPro"/>
</dbReference>
<dbReference type="EMBL" id="JACCFH010000001">
    <property type="protein sequence ID" value="NYG32350.1"/>
    <property type="molecule type" value="Genomic_DNA"/>
</dbReference>
<dbReference type="InterPro" id="IPR001626">
    <property type="entry name" value="ABC_TroCD"/>
</dbReference>
<comment type="subcellular location">
    <subcellularLocation>
        <location evidence="6">Cell membrane</location>
        <topology evidence="6">Multi-pass membrane protein</topology>
    </subcellularLocation>
    <subcellularLocation>
        <location evidence="1">Membrane</location>
        <topology evidence="1">Multi-pass membrane protein</topology>
    </subcellularLocation>
</comment>
<dbReference type="SUPFAM" id="SSF81345">
    <property type="entry name" value="ABC transporter involved in vitamin B12 uptake, BtuC"/>
    <property type="match status" value="1"/>
</dbReference>
<keyword evidence="3 6" id="KW-0812">Transmembrane</keyword>
<organism evidence="8 9">
    <name type="scientific">Sphaerotilus montanus</name>
    <dbReference type="NCBI Taxonomy" id="522889"/>
    <lineage>
        <taxon>Bacteria</taxon>
        <taxon>Pseudomonadati</taxon>
        <taxon>Pseudomonadota</taxon>
        <taxon>Betaproteobacteria</taxon>
        <taxon>Burkholderiales</taxon>
        <taxon>Sphaerotilaceae</taxon>
        <taxon>Sphaerotilus</taxon>
    </lineage>
</organism>
<protein>
    <submittedName>
        <fullName evidence="8">Zinc/manganese transport system permease protein</fullName>
    </submittedName>
</protein>
<feature type="transmembrane region" description="Helical" evidence="7">
    <location>
        <begin position="108"/>
        <end position="126"/>
    </location>
</feature>
<accession>A0A7Y9QVR5</accession>
<dbReference type="GO" id="GO:0055085">
    <property type="term" value="P:transmembrane transport"/>
    <property type="evidence" value="ECO:0007669"/>
    <property type="project" value="InterPro"/>
</dbReference>
<keyword evidence="6" id="KW-0813">Transport</keyword>